<gene>
    <name evidence="4" type="ORF">BDW42DRAFT_34466</name>
</gene>
<name>A0A2J5HFC2_9EURO</name>
<comment type="subcellular location">
    <subcellularLocation>
        <location evidence="1">Nucleus</location>
    </subcellularLocation>
</comment>
<dbReference type="GO" id="GO:0001228">
    <property type="term" value="F:DNA-binding transcription activator activity, RNA polymerase II-specific"/>
    <property type="evidence" value="ECO:0007669"/>
    <property type="project" value="TreeGrafter"/>
</dbReference>
<dbReference type="SUPFAM" id="SSF57959">
    <property type="entry name" value="Leucine zipper domain"/>
    <property type="match status" value="1"/>
</dbReference>
<dbReference type="PANTHER" id="PTHR40621:SF6">
    <property type="entry name" value="AP-1-LIKE TRANSCRIPTION FACTOR YAP1-RELATED"/>
    <property type="match status" value="1"/>
</dbReference>
<dbReference type="GO" id="GO:0000976">
    <property type="term" value="F:transcription cis-regulatory region binding"/>
    <property type="evidence" value="ECO:0007669"/>
    <property type="project" value="InterPro"/>
</dbReference>
<protein>
    <recommendedName>
        <fullName evidence="6">BZIP-type transcription factor</fullName>
    </recommendedName>
</protein>
<proteinExistence type="predicted"/>
<sequence length="440" mass="48419">MATMNGVAMPMEHDVANRQSMPQQVDMNGQLSQGSTRTNSLGAEFFKFFGGGGGGGSGNNGVKKTNREGQPAKRRGPKPDSRPALTRRQELNRQAQRTHRERKEQYIRSLETEVSRLREAYTHEISAANLTVHQHREMVQSLSDENSILKEMLAAQGVHYEAELERRKAERPRNTTPVFNSSPFSGSITSQPSAAPLSNGNLYTTPPTTASMSSSVSPHTNAIGPEHVEVSLSPTQNPIPGAHAYTAAAPCDALATLDRIAPKSRTPANPDGIFEQDNQLQVDFVLTLESPCREHTDYLCRRSVTEADDEDMPFSGHALMATCPPPSYISNTTPEQAYPHKTYDLPHVNLATLLNLSRQLVTEGQITPIMALQCLKNHELYHRLTRDDIKIVVDTLSTKVRCYGFGAVMEDFELEDCLSSVVGAKVEIGYAYGGDETMYS</sequence>
<dbReference type="CDD" id="cd14688">
    <property type="entry name" value="bZIP_YAP"/>
    <property type="match status" value="1"/>
</dbReference>
<dbReference type="Gene3D" id="1.20.5.170">
    <property type="match status" value="1"/>
</dbReference>
<dbReference type="GO" id="GO:0090575">
    <property type="term" value="C:RNA polymerase II transcription regulator complex"/>
    <property type="evidence" value="ECO:0007669"/>
    <property type="project" value="TreeGrafter"/>
</dbReference>
<dbReference type="InterPro" id="IPR050936">
    <property type="entry name" value="AP-1-like"/>
</dbReference>
<feature type="compositionally biased region" description="Basic and acidic residues" evidence="3">
    <location>
        <begin position="65"/>
        <end position="91"/>
    </location>
</feature>
<evidence type="ECO:0000313" key="4">
    <source>
        <dbReference type="EMBL" id="PLN75602.1"/>
    </source>
</evidence>
<feature type="compositionally biased region" description="Polar residues" evidence="3">
    <location>
        <begin position="174"/>
        <end position="203"/>
    </location>
</feature>
<dbReference type="EMBL" id="KZ559643">
    <property type="protein sequence ID" value="PLN75602.1"/>
    <property type="molecule type" value="Genomic_DNA"/>
</dbReference>
<dbReference type="PANTHER" id="PTHR40621">
    <property type="entry name" value="TRANSCRIPTION FACTOR KAPC-RELATED"/>
    <property type="match status" value="1"/>
</dbReference>
<reference evidence="5" key="1">
    <citation type="submission" date="2017-12" db="EMBL/GenBank/DDBJ databases">
        <authorList>
            <consortium name="DOE Joint Genome Institute"/>
            <person name="Mondo S.J."/>
            <person name="Kjaerbolling I."/>
            <person name="Vesth T.C."/>
            <person name="Frisvad J.C."/>
            <person name="Nybo J.L."/>
            <person name="Theobald S."/>
            <person name="Kuo A."/>
            <person name="Bowyer P."/>
            <person name="Matsuda Y."/>
            <person name="Lyhne E.K."/>
            <person name="Kogle M.E."/>
            <person name="Clum A."/>
            <person name="Lipzen A."/>
            <person name="Salamov A."/>
            <person name="Ngan C.Y."/>
            <person name="Daum C."/>
            <person name="Chiniquy J."/>
            <person name="Barry K."/>
            <person name="LaButti K."/>
            <person name="Haridas S."/>
            <person name="Simmons B.A."/>
            <person name="Magnuson J.K."/>
            <person name="Mortensen U.H."/>
            <person name="Larsen T.O."/>
            <person name="Grigoriev I.V."/>
            <person name="Baker S.E."/>
            <person name="Andersen M.R."/>
            <person name="Nordberg H.P."/>
            <person name="Cantor M.N."/>
            <person name="Hua S.X."/>
        </authorList>
    </citation>
    <scope>NUCLEOTIDE SEQUENCE [LARGE SCALE GENOMIC DNA]</scope>
    <source>
        <strain evidence="5">IBT 19404</strain>
    </source>
</reference>
<feature type="region of interest" description="Disordered" evidence="3">
    <location>
        <begin position="50"/>
        <end position="105"/>
    </location>
</feature>
<evidence type="ECO:0000256" key="3">
    <source>
        <dbReference type="SAM" id="MobiDB-lite"/>
    </source>
</evidence>
<evidence type="ECO:0008006" key="6">
    <source>
        <dbReference type="Google" id="ProtNLM"/>
    </source>
</evidence>
<keyword evidence="2" id="KW-0539">Nucleus</keyword>
<feature type="compositionally biased region" description="Gly residues" evidence="3">
    <location>
        <begin position="50"/>
        <end position="59"/>
    </location>
</feature>
<organism evidence="4 5">
    <name type="scientific">Aspergillus taichungensis</name>
    <dbReference type="NCBI Taxonomy" id="482145"/>
    <lineage>
        <taxon>Eukaryota</taxon>
        <taxon>Fungi</taxon>
        <taxon>Dikarya</taxon>
        <taxon>Ascomycota</taxon>
        <taxon>Pezizomycotina</taxon>
        <taxon>Eurotiomycetes</taxon>
        <taxon>Eurotiomycetidae</taxon>
        <taxon>Eurotiales</taxon>
        <taxon>Aspergillaceae</taxon>
        <taxon>Aspergillus</taxon>
        <taxon>Aspergillus subgen. Circumdati</taxon>
    </lineage>
</organism>
<feature type="compositionally biased region" description="Low complexity" evidence="3">
    <location>
        <begin position="204"/>
        <end position="219"/>
    </location>
</feature>
<dbReference type="InterPro" id="IPR046347">
    <property type="entry name" value="bZIP_sf"/>
</dbReference>
<feature type="region of interest" description="Disordered" evidence="3">
    <location>
        <begin position="165"/>
        <end position="219"/>
    </location>
</feature>
<dbReference type="OrthoDB" id="2590011at2759"/>
<accession>A0A2J5HFC2</accession>
<dbReference type="AlphaFoldDB" id="A0A2J5HFC2"/>
<dbReference type="Proteomes" id="UP000235023">
    <property type="component" value="Unassembled WGS sequence"/>
</dbReference>
<evidence type="ECO:0000256" key="2">
    <source>
        <dbReference type="ARBA" id="ARBA00023242"/>
    </source>
</evidence>
<evidence type="ECO:0000256" key="1">
    <source>
        <dbReference type="ARBA" id="ARBA00004123"/>
    </source>
</evidence>
<keyword evidence="5" id="KW-1185">Reference proteome</keyword>
<evidence type="ECO:0000313" key="5">
    <source>
        <dbReference type="Proteomes" id="UP000235023"/>
    </source>
</evidence>